<dbReference type="Pfam" id="PF07632">
    <property type="entry name" value="Sde182_NH-like"/>
    <property type="match status" value="1"/>
</dbReference>
<dbReference type="Gene3D" id="2.60.40.10">
    <property type="entry name" value="Immunoglobulins"/>
    <property type="match status" value="1"/>
</dbReference>
<keyword evidence="1" id="KW-0732">Signal</keyword>
<evidence type="ECO:0000259" key="2">
    <source>
        <dbReference type="Pfam" id="PF07632"/>
    </source>
</evidence>
<dbReference type="OrthoDB" id="253051at2"/>
<dbReference type="InterPro" id="IPR048527">
    <property type="entry name" value="Sde182_C"/>
</dbReference>
<dbReference type="InterPro" id="IPR036452">
    <property type="entry name" value="Ribo_hydro-like"/>
</dbReference>
<organism evidence="4 5">
    <name type="scientific">Sphingomonas gellani</name>
    <dbReference type="NCBI Taxonomy" id="1166340"/>
    <lineage>
        <taxon>Bacteria</taxon>
        <taxon>Pseudomonadati</taxon>
        <taxon>Pseudomonadota</taxon>
        <taxon>Alphaproteobacteria</taxon>
        <taxon>Sphingomonadales</taxon>
        <taxon>Sphingomonadaceae</taxon>
        <taxon>Sphingomonas</taxon>
    </lineage>
</organism>
<protein>
    <recommendedName>
        <fullName evidence="6">DUF1593 domain-containing protein</fullName>
    </recommendedName>
</protein>
<evidence type="ECO:0000259" key="3">
    <source>
        <dbReference type="Pfam" id="PF21027"/>
    </source>
</evidence>
<feature type="chain" id="PRO_5011617052" description="DUF1593 domain-containing protein" evidence="1">
    <location>
        <begin position="30"/>
        <end position="527"/>
    </location>
</feature>
<dbReference type="InterPro" id="IPR011483">
    <property type="entry name" value="Sde182_NH-like"/>
</dbReference>
<keyword evidence="5" id="KW-1185">Reference proteome</keyword>
<feature type="domain" description="Cellulose-binding Sde182 nucleoside hydrolase-like" evidence="2">
    <location>
        <begin position="45"/>
        <end position="369"/>
    </location>
</feature>
<dbReference type="STRING" id="1166340.SAMN05192583_3694"/>
<evidence type="ECO:0000313" key="4">
    <source>
        <dbReference type="EMBL" id="SEN84448.1"/>
    </source>
</evidence>
<dbReference type="InterPro" id="IPR013783">
    <property type="entry name" value="Ig-like_fold"/>
</dbReference>
<accession>A0A1H8JW54</accession>
<proteinExistence type="predicted"/>
<dbReference type="Gene3D" id="3.90.245.10">
    <property type="entry name" value="Ribonucleoside hydrolase-like"/>
    <property type="match status" value="1"/>
</dbReference>
<gene>
    <name evidence="4" type="ORF">SAMN05192583_3694</name>
</gene>
<dbReference type="GO" id="GO:0016799">
    <property type="term" value="F:hydrolase activity, hydrolyzing N-glycosyl compounds"/>
    <property type="evidence" value="ECO:0007669"/>
    <property type="project" value="InterPro"/>
</dbReference>
<feature type="domain" description="Cellulose-binding Sde182 C-terminal" evidence="3">
    <location>
        <begin position="451"/>
        <end position="525"/>
    </location>
</feature>
<evidence type="ECO:0000256" key="1">
    <source>
        <dbReference type="SAM" id="SignalP"/>
    </source>
</evidence>
<sequence length="527" mass="57503">MARNGRLRAVSGLLLVGAAAQGVAQSARAGTAPAYLETPSKQKPRVVVTADPELDDSNSLVRYLLYSTDFRTEGLIYASSQFHWTGDGRGTKRSVPGREYNRFGADLCPCTSWRWAPGERFINDAVDAYAKAYPNLRIHEPDYPTPALLRSKIRWGNVQFDGEMEKDTPGSNLIKALLLDDEESPVYLLAWGGHSTIARALKSIEDQYGHTQQWEAIRAKVVRKAVIHPSGDQDDTYAKYIHPHWPEIRYRQQAGGVGISYNSQERVSLDDARYLRADWIAANVTNRGPMGAFIRTWGDGRQMVSGDKFDYFGIAGKSANELRRQGYVVWTPPRPKGDYLGEGDTGTFFNLLDNGLRGYRGDSFGGWGGYARAAAIGGGFAGFGEAAAGTMLGARPGVPRAPTHPFLAAAQRDWAARFKWAVTPSFAGANHNPRISLNTPRTLAAALGERVALRATTSDPDHDVVSLKWWVWKEAGTYKGDAKIAAGSLIVPADAKPGDTIQVIAEATDNGDPTLTRYDKVVITVGG</sequence>
<reference evidence="5" key="1">
    <citation type="submission" date="2016-10" db="EMBL/GenBank/DDBJ databases">
        <authorList>
            <person name="Varghese N."/>
            <person name="Submissions S."/>
        </authorList>
    </citation>
    <scope>NUCLEOTIDE SEQUENCE [LARGE SCALE GENOMIC DNA]</scope>
    <source>
        <strain evidence="5">S6-262</strain>
    </source>
</reference>
<dbReference type="EMBL" id="FOCF01000016">
    <property type="protein sequence ID" value="SEN84448.1"/>
    <property type="molecule type" value="Genomic_DNA"/>
</dbReference>
<evidence type="ECO:0000313" key="5">
    <source>
        <dbReference type="Proteomes" id="UP000199206"/>
    </source>
</evidence>
<dbReference type="Proteomes" id="UP000199206">
    <property type="component" value="Unassembled WGS sequence"/>
</dbReference>
<evidence type="ECO:0008006" key="6">
    <source>
        <dbReference type="Google" id="ProtNLM"/>
    </source>
</evidence>
<dbReference type="Pfam" id="PF21027">
    <property type="entry name" value="Sde0182_C"/>
    <property type="match status" value="1"/>
</dbReference>
<dbReference type="AlphaFoldDB" id="A0A1H8JW54"/>
<feature type="signal peptide" evidence="1">
    <location>
        <begin position="1"/>
        <end position="29"/>
    </location>
</feature>
<name>A0A1H8JW54_9SPHN</name>